<dbReference type="EMBL" id="AF055393">
    <property type="protein sequence ID" value="AAC35324.1"/>
    <property type="molecule type" value="Genomic_DNA"/>
</dbReference>
<gene>
    <name evidence="3" type="primary">ORF8</name>
</gene>
<protein>
    <submittedName>
        <fullName evidence="2">ORF8</fullName>
    </submittedName>
</protein>
<accession>O93191</accession>
<dbReference type="EMBL" id="AF055394">
    <property type="protein sequence ID" value="AAC35334.1"/>
    <property type="molecule type" value="Genomic_DNA"/>
</dbReference>
<feature type="region of interest" description="Disordered" evidence="1">
    <location>
        <begin position="1"/>
        <end position="21"/>
    </location>
</feature>
<reference evidence="3 6" key="2">
    <citation type="submission" date="1999-11" db="EMBL/GenBank/DDBJ databases">
        <title>Isolation and characterization of porcine circovirus type 2 from pigs showing signs of post-weaning multisystemic wasting syndrome in The Netherlands.</title>
        <authorList>
            <person name="Wellenberg G.J."/>
            <person name="Pesch S."/>
            <person name="Berndsen F.W."/>
            <person name="Steverink P.J.G.M."/>
            <person name="Hunneman W."/>
            <person name="Van der Vorst T.J.K."/>
            <person name="Peperkamp N.H.M.T."/>
            <person name="Ohlinger V.F."/>
            <person name="Schippers R."/>
            <person name="Van Oirschot J.T."/>
            <person name="de Jong M.F."/>
        </authorList>
    </citation>
    <scope>NUCLEOTIDE SEQUENCE [LARGE SCALE GENOMIC DNA]</scope>
    <source>
        <strain evidence="3">24657 NL</strain>
    </source>
</reference>
<dbReference type="Proteomes" id="UP000180332">
    <property type="component" value="Segment"/>
</dbReference>
<organismHost>
    <name type="scientific">Sus scrofa</name>
    <name type="common">Pig</name>
    <dbReference type="NCBI Taxonomy" id="9823"/>
</organismHost>
<evidence type="ECO:0000313" key="3">
    <source>
        <dbReference type="EMBL" id="AAG41233.1"/>
    </source>
</evidence>
<evidence type="ECO:0000313" key="2">
    <source>
        <dbReference type="EMBL" id="AAC35334.1"/>
    </source>
</evidence>
<evidence type="ECO:0000313" key="4">
    <source>
        <dbReference type="Proteomes" id="UP000124612"/>
    </source>
</evidence>
<evidence type="ECO:0000256" key="1">
    <source>
        <dbReference type="SAM" id="MobiDB-lite"/>
    </source>
</evidence>
<evidence type="ECO:0000313" key="6">
    <source>
        <dbReference type="Proteomes" id="UP000180332"/>
    </source>
</evidence>
<organism evidence="2 4">
    <name type="scientific">Porcine circovirus 2</name>
    <name type="common">PCV2</name>
    <dbReference type="NCBI Taxonomy" id="85708"/>
    <lineage>
        <taxon>Viruses</taxon>
        <taxon>Monodnaviria</taxon>
        <taxon>Shotokuvirae</taxon>
        <taxon>Cressdnaviricota</taxon>
        <taxon>Arfiviricetes</taxon>
        <taxon>Cirlivirales</taxon>
        <taxon>Circoviridae</taxon>
        <taxon>Circovirus</taxon>
        <taxon>Circovirus porcine2</taxon>
    </lineage>
</organism>
<accession>Q77NR4</accession>
<feature type="compositionally biased region" description="Basic and acidic residues" evidence="1">
    <location>
        <begin position="1"/>
        <end position="13"/>
    </location>
</feature>
<sequence>MDIDHTVSVDHPRAASHKSHQ</sequence>
<reference evidence="4 5" key="1">
    <citation type="journal article" date="1998" name="J. Gen. Virol.">
        <title>Characterization of novel circovirus DNAs associated with wasting syndromes in pigs.</title>
        <authorList>
            <person name="Meehan B.M."/>
            <person name="McNeilly F."/>
            <person name="Todd D."/>
            <person name="Kennedy S."/>
            <person name="Jewhurst V.A."/>
            <person name="Ellis J.A."/>
            <person name="Hassard L.E."/>
            <person name="Clark E.G."/>
            <person name="Haines D.M."/>
            <person name="Allan G.M."/>
        </authorList>
    </citation>
    <scope>NUCLEOTIDE SEQUENCE [LARGE SCALE GENOMIC DNA]</scope>
    <source>
        <strain evidence="2">Porcine circovirus Type II</strain>
    </source>
</reference>
<evidence type="ECO:0000313" key="5">
    <source>
        <dbReference type="Proteomes" id="UP000180329"/>
    </source>
</evidence>
<dbReference type="Proteomes" id="UP000124612">
    <property type="component" value="Segment"/>
</dbReference>
<name>O93191_PCV2</name>
<dbReference type="Proteomes" id="UP000180329">
    <property type="component" value="Segment"/>
</dbReference>
<dbReference type="EMBL" id="AF201897">
    <property type="protein sequence ID" value="AAG41233.1"/>
    <property type="molecule type" value="Genomic_DNA"/>
</dbReference>
<proteinExistence type="predicted"/>